<dbReference type="NCBIfam" id="TIGR01916">
    <property type="entry name" value="F420_cofE"/>
    <property type="match status" value="1"/>
</dbReference>
<proteinExistence type="predicted"/>
<evidence type="ECO:0000259" key="8">
    <source>
        <dbReference type="Pfam" id="PF01996"/>
    </source>
</evidence>
<dbReference type="AlphaFoldDB" id="A0A382ADT4"/>
<keyword evidence="3" id="KW-0547">Nucleotide-binding</keyword>
<dbReference type="Gene3D" id="3.30.1330.100">
    <property type="entry name" value="CofE-like"/>
    <property type="match status" value="2"/>
</dbReference>
<dbReference type="Pfam" id="PF01996">
    <property type="entry name" value="F420_ligase"/>
    <property type="match status" value="1"/>
</dbReference>
<dbReference type="SUPFAM" id="SSF144010">
    <property type="entry name" value="CofE-like"/>
    <property type="match status" value="1"/>
</dbReference>
<dbReference type="GO" id="GO:0005525">
    <property type="term" value="F:GTP binding"/>
    <property type="evidence" value="ECO:0007669"/>
    <property type="project" value="UniProtKB-KW"/>
</dbReference>
<gene>
    <name evidence="9" type="ORF">METZ01_LOCUS152584</name>
</gene>
<evidence type="ECO:0000256" key="6">
    <source>
        <dbReference type="ARBA" id="ARBA00023134"/>
    </source>
</evidence>
<dbReference type="InterPro" id="IPR008225">
    <property type="entry name" value="F420-0_g-glutamyl_ligase"/>
</dbReference>
<keyword evidence="7" id="KW-0464">Manganese</keyword>
<dbReference type="GO" id="GO:0052618">
    <property type="term" value="F:coenzyme F420-0:L-glutamate ligase activity"/>
    <property type="evidence" value="ECO:0007669"/>
    <property type="project" value="TreeGrafter"/>
</dbReference>
<feature type="domain" description="Coenzyme F420:L-glutamate ligase-like" evidence="8">
    <location>
        <begin position="1"/>
        <end position="195"/>
    </location>
</feature>
<keyword evidence="2" id="KW-0479">Metal-binding</keyword>
<evidence type="ECO:0000256" key="1">
    <source>
        <dbReference type="ARBA" id="ARBA00022598"/>
    </source>
</evidence>
<evidence type="ECO:0000256" key="3">
    <source>
        <dbReference type="ARBA" id="ARBA00022741"/>
    </source>
</evidence>
<dbReference type="EMBL" id="UINC01024984">
    <property type="protein sequence ID" value="SVA99730.1"/>
    <property type="molecule type" value="Genomic_DNA"/>
</dbReference>
<keyword evidence="5" id="KW-0630">Potassium</keyword>
<reference evidence="9" key="1">
    <citation type="submission" date="2018-05" db="EMBL/GenBank/DDBJ databases">
        <authorList>
            <person name="Lanie J.A."/>
            <person name="Ng W.-L."/>
            <person name="Kazmierczak K.M."/>
            <person name="Andrzejewski T.M."/>
            <person name="Davidsen T.M."/>
            <person name="Wayne K.J."/>
            <person name="Tettelin H."/>
            <person name="Glass J.I."/>
            <person name="Rusch D."/>
            <person name="Podicherti R."/>
            <person name="Tsui H.-C.T."/>
            <person name="Winkler M.E."/>
        </authorList>
    </citation>
    <scope>NUCLEOTIDE SEQUENCE</scope>
</reference>
<dbReference type="GO" id="GO:0046872">
    <property type="term" value="F:metal ion binding"/>
    <property type="evidence" value="ECO:0007669"/>
    <property type="project" value="UniProtKB-KW"/>
</dbReference>
<organism evidence="9">
    <name type="scientific">marine metagenome</name>
    <dbReference type="NCBI Taxonomy" id="408172"/>
    <lineage>
        <taxon>unclassified sequences</taxon>
        <taxon>metagenomes</taxon>
        <taxon>ecological metagenomes</taxon>
    </lineage>
</organism>
<dbReference type="PANTHER" id="PTHR47917">
    <property type="match status" value="1"/>
</dbReference>
<keyword evidence="4" id="KW-0460">Magnesium</keyword>
<evidence type="ECO:0000256" key="2">
    <source>
        <dbReference type="ARBA" id="ARBA00022723"/>
    </source>
</evidence>
<accession>A0A382ADT4</accession>
<name>A0A382ADT4_9ZZZZ</name>
<feature type="non-terminal residue" evidence="9">
    <location>
        <position position="1"/>
    </location>
</feature>
<keyword evidence="1" id="KW-0436">Ligase</keyword>
<evidence type="ECO:0000256" key="5">
    <source>
        <dbReference type="ARBA" id="ARBA00022958"/>
    </source>
</evidence>
<keyword evidence="6" id="KW-0342">GTP-binding</keyword>
<evidence type="ECO:0000256" key="4">
    <source>
        <dbReference type="ARBA" id="ARBA00022842"/>
    </source>
</evidence>
<evidence type="ECO:0000313" key="9">
    <source>
        <dbReference type="EMBL" id="SVA99730.1"/>
    </source>
</evidence>
<sequence length="220" mass="23292">VRPGDDLAGMVAAACEAAIGLRDGDVVVVTQKVVSKAEGRLVEIDPEIGHRPIVEAESVRILRRRGDLIIAETEHGFVCANAGVDLSNVEAGQAALLPEDPDRSARRIRDALTHRFGVEVAVIVSDTFGRPWRRGVTDVAIGVAGLRPVIDLRGTADALGRELQVTEVAVADELAAAAELVMGKSTGIAVAVLRGVDPAWLGDGSVVDDLVRRPDEDLFR</sequence>
<evidence type="ECO:0000256" key="7">
    <source>
        <dbReference type="ARBA" id="ARBA00023211"/>
    </source>
</evidence>
<protein>
    <recommendedName>
        <fullName evidence="8">Coenzyme F420:L-glutamate ligase-like domain-containing protein</fullName>
    </recommendedName>
</protein>
<dbReference type="PANTHER" id="PTHR47917:SF1">
    <property type="entry name" value="COENZYME F420:L-GLUTAMATE LIGASE"/>
    <property type="match status" value="1"/>
</dbReference>
<dbReference type="InterPro" id="IPR002847">
    <property type="entry name" value="F420-0_gamma-glut_ligase-dom"/>
</dbReference>